<sequence length="416" mass="48798">MDNKKNKASKKGTRRTVFGIKLPPIEPCDDNEVIKTTLDIDPAFYSMIDGRPIRPNTSLNAYKQNIRDIAVKRTLHGFVTDEIIRIDREIESERYIYEKALAHFEDYKNSFDKFLADDNNKTIAVMTKSDTMTKDLTNLTEDQKQVSYELASIKSKLQYVDQNFMILLSFENFLHKASPILWQDSHNITLELKHEEILTINNDIFLEIDKALIMKKLNEFPPPRLYFETPEQLLIIFQLLEKQNLNYLLVTEELSVQKNKFIKALDGIKTLLRQELNFIQQKINESEDIIKWNEMREVELKEIFFRILEEKIKYLVSSETALKIYNYVEYAYEQLIAPNDTDLSTLDMTKALEAEYNNLMLDLSVFDLDELKKIEKETYEQEAEALHKAKIASKLLKDVDKLSKRMNSSYQPASKE</sequence>
<gene>
    <name evidence="1" type="ORF">JYU34_021298</name>
</gene>
<dbReference type="InterPro" id="IPR051147">
    <property type="entry name" value="CFAP_domain-containing"/>
</dbReference>
<dbReference type="PANTHER" id="PTHR21683">
    <property type="entry name" value="COILED-COIL DOMAIN-CONTAINING PROTEIN 42 LIKE-2-LIKE-RELATED"/>
    <property type="match status" value="1"/>
</dbReference>
<dbReference type="Proteomes" id="UP000823941">
    <property type="component" value="Chromosome 29"/>
</dbReference>
<protein>
    <recommendedName>
        <fullName evidence="3">DUF4200 domain-containing protein</fullName>
    </recommendedName>
</protein>
<reference evidence="1 2" key="1">
    <citation type="submission" date="2021-06" db="EMBL/GenBank/DDBJ databases">
        <title>A haploid diamondback moth (Plutella xylostella L.) genome assembly resolves 31 chromosomes and identifies a diamide resistance mutation.</title>
        <authorList>
            <person name="Ward C.M."/>
            <person name="Perry K.D."/>
            <person name="Baker G."/>
            <person name="Powis K."/>
            <person name="Heckel D.G."/>
            <person name="Baxter S.W."/>
        </authorList>
    </citation>
    <scope>NUCLEOTIDE SEQUENCE [LARGE SCALE GENOMIC DNA]</scope>
    <source>
        <strain evidence="1 2">LV</strain>
        <tissue evidence="1">Single pupa</tissue>
    </source>
</reference>
<evidence type="ECO:0000313" key="1">
    <source>
        <dbReference type="EMBL" id="KAG7296196.1"/>
    </source>
</evidence>
<keyword evidence="2" id="KW-1185">Reference proteome</keyword>
<accession>A0ABQ7PT92</accession>
<name>A0ABQ7PT92_PLUXY</name>
<proteinExistence type="predicted"/>
<dbReference type="PANTHER" id="PTHR21683:SF3">
    <property type="entry name" value="CILIA AND FLAGELLA ASSOCIATED PROTEIN 100"/>
    <property type="match status" value="1"/>
</dbReference>
<organism evidence="1 2">
    <name type="scientific">Plutella xylostella</name>
    <name type="common">Diamondback moth</name>
    <name type="synonym">Plutella maculipennis</name>
    <dbReference type="NCBI Taxonomy" id="51655"/>
    <lineage>
        <taxon>Eukaryota</taxon>
        <taxon>Metazoa</taxon>
        <taxon>Ecdysozoa</taxon>
        <taxon>Arthropoda</taxon>
        <taxon>Hexapoda</taxon>
        <taxon>Insecta</taxon>
        <taxon>Pterygota</taxon>
        <taxon>Neoptera</taxon>
        <taxon>Endopterygota</taxon>
        <taxon>Lepidoptera</taxon>
        <taxon>Glossata</taxon>
        <taxon>Ditrysia</taxon>
        <taxon>Yponomeutoidea</taxon>
        <taxon>Plutellidae</taxon>
        <taxon>Plutella</taxon>
    </lineage>
</organism>
<comment type="caution">
    <text evidence="1">The sequence shown here is derived from an EMBL/GenBank/DDBJ whole genome shotgun (WGS) entry which is preliminary data.</text>
</comment>
<evidence type="ECO:0000313" key="2">
    <source>
        <dbReference type="Proteomes" id="UP000823941"/>
    </source>
</evidence>
<dbReference type="EMBL" id="JAHIBW010000029">
    <property type="protein sequence ID" value="KAG7296196.1"/>
    <property type="molecule type" value="Genomic_DNA"/>
</dbReference>
<evidence type="ECO:0008006" key="3">
    <source>
        <dbReference type="Google" id="ProtNLM"/>
    </source>
</evidence>